<dbReference type="PANTHER" id="PTHR11075">
    <property type="entry name" value="PEPTIDE CHAIN RELEASE FACTOR"/>
    <property type="match status" value="1"/>
</dbReference>
<evidence type="ECO:0000256" key="3">
    <source>
        <dbReference type="ARBA" id="ARBA00039441"/>
    </source>
</evidence>
<dbReference type="EC" id="3.1.1.29" evidence="1"/>
<evidence type="ECO:0000313" key="6">
    <source>
        <dbReference type="Proteomes" id="UP000515146"/>
    </source>
</evidence>
<dbReference type="KEGG" id="dpte:113790112"/>
<dbReference type="InParanoid" id="A0A6P6XQ46"/>
<dbReference type="OMA" id="QESIFFF"/>
<dbReference type="GO" id="GO:0005762">
    <property type="term" value="C:mitochondrial large ribosomal subunit"/>
    <property type="evidence" value="ECO:0007669"/>
    <property type="project" value="TreeGrafter"/>
</dbReference>
<dbReference type="Pfam" id="PF00472">
    <property type="entry name" value="RF-1"/>
    <property type="match status" value="1"/>
</dbReference>
<dbReference type="InterPro" id="IPR052104">
    <property type="entry name" value="Mito_Release_Factor_mL62"/>
</dbReference>
<comment type="similarity">
    <text evidence="2">Belongs to the prokaryotic/mitochondrial release factor family. Mitochondrion-specific ribosomal protein mL62 subfamily.</text>
</comment>
<dbReference type="GO" id="GO:0016150">
    <property type="term" value="F:translation release factor activity, codon nonspecific"/>
    <property type="evidence" value="ECO:0007669"/>
    <property type="project" value="TreeGrafter"/>
</dbReference>
<evidence type="ECO:0000259" key="5">
    <source>
        <dbReference type="Pfam" id="PF00472"/>
    </source>
</evidence>
<keyword evidence="6" id="KW-1185">Reference proteome</keyword>
<name>A0A6P6XQ46_DERPT</name>
<dbReference type="AlphaFoldDB" id="A0A6P6XQ46"/>
<dbReference type="RefSeq" id="XP_027195535.1">
    <property type="nucleotide sequence ID" value="XM_027339734.1"/>
</dbReference>
<dbReference type="InterPro" id="IPR000352">
    <property type="entry name" value="Pep_chain_release_fac_I"/>
</dbReference>
<proteinExistence type="inferred from homology"/>
<accession>A0A6P6XQ46</accession>
<evidence type="ECO:0000313" key="7">
    <source>
        <dbReference type="RefSeq" id="XP_027195535.1"/>
    </source>
</evidence>
<evidence type="ECO:0000256" key="1">
    <source>
        <dbReference type="ARBA" id="ARBA00013260"/>
    </source>
</evidence>
<dbReference type="OrthoDB" id="270639at2759"/>
<gene>
    <name evidence="7" type="primary">LOC113790112</name>
</gene>
<dbReference type="SUPFAM" id="SSF110916">
    <property type="entry name" value="Peptidyl-tRNA hydrolase domain-like"/>
    <property type="match status" value="1"/>
</dbReference>
<dbReference type="GO" id="GO:0004045">
    <property type="term" value="F:peptidyl-tRNA hydrolase activity"/>
    <property type="evidence" value="ECO:0007669"/>
    <property type="project" value="UniProtKB-EC"/>
</dbReference>
<dbReference type="FunCoup" id="A0A6P6XQ46">
    <property type="interactions" value="1179"/>
</dbReference>
<reference evidence="7" key="1">
    <citation type="submission" date="2025-08" db="UniProtKB">
        <authorList>
            <consortium name="RefSeq"/>
        </authorList>
    </citation>
    <scope>IDENTIFICATION</scope>
    <source>
        <strain evidence="7">Airmid</strain>
    </source>
</reference>
<evidence type="ECO:0000256" key="2">
    <source>
        <dbReference type="ARBA" id="ARBA00038225"/>
    </source>
</evidence>
<organism evidence="6 7">
    <name type="scientific">Dermatophagoides pteronyssinus</name>
    <name type="common">European house dust mite</name>
    <dbReference type="NCBI Taxonomy" id="6956"/>
    <lineage>
        <taxon>Eukaryota</taxon>
        <taxon>Metazoa</taxon>
        <taxon>Ecdysozoa</taxon>
        <taxon>Arthropoda</taxon>
        <taxon>Chelicerata</taxon>
        <taxon>Arachnida</taxon>
        <taxon>Acari</taxon>
        <taxon>Acariformes</taxon>
        <taxon>Sarcoptiformes</taxon>
        <taxon>Astigmata</taxon>
        <taxon>Psoroptidia</taxon>
        <taxon>Analgoidea</taxon>
        <taxon>Pyroglyphidae</taxon>
        <taxon>Dermatophagoidinae</taxon>
        <taxon>Dermatophagoides</taxon>
    </lineage>
</organism>
<dbReference type="Gene3D" id="3.30.160.20">
    <property type="match status" value="1"/>
</dbReference>
<protein>
    <recommendedName>
        <fullName evidence="3">Large ribosomal subunit protein mL62</fullName>
        <ecNumber evidence="1">3.1.1.29</ecNumber>
    </recommendedName>
    <alternativeName>
        <fullName evidence="4">Peptidyl-tRNA hydrolase ICT1, mitochondrial</fullName>
    </alternativeName>
</protein>
<feature type="domain" description="Prokaryotic-type class I peptide chain release factors" evidence="5">
    <location>
        <begin position="82"/>
        <end position="208"/>
    </location>
</feature>
<dbReference type="Proteomes" id="UP000515146">
    <property type="component" value="Unplaced"/>
</dbReference>
<dbReference type="PANTHER" id="PTHR11075:SF54">
    <property type="entry name" value="LARGE RIBOSOMAL SUBUNIT PROTEIN ML62"/>
    <property type="match status" value="1"/>
</dbReference>
<evidence type="ECO:0000256" key="4">
    <source>
        <dbReference type="ARBA" id="ARBA00041531"/>
    </source>
</evidence>
<sequence>MVQVIIAFECFMCFRFDLIQESIFFFKKTMATFFLRNCLRYYPVNGRLAISRLPQISQFHNTSFRFQQQEESFINNSQFTGYIPINQLDISYCTSSGPGGQNVNRNFTKVTVKLHLPTANWIPDDIKDRITELHKNSINKDGYWLIRSDKTRQQLLNVADCMDKLRCYIAEAAKPPNLEPSFETLEKQRQDRERASIRRLEMKKQRSIFKAQKRMEF</sequence>
<dbReference type="FunFam" id="3.30.160.20:FF:000046">
    <property type="entry name" value="Peptidyl-tRNA hydrolase ICT1"/>
    <property type="match status" value="1"/>
</dbReference>
<dbReference type="GO" id="GO:0070126">
    <property type="term" value="P:mitochondrial translational termination"/>
    <property type="evidence" value="ECO:0007669"/>
    <property type="project" value="TreeGrafter"/>
</dbReference>